<protein>
    <submittedName>
        <fullName evidence="1">Uncharacterized protein</fullName>
    </submittedName>
</protein>
<gene>
    <name evidence="1" type="ORF">ABVT43_02385</name>
</gene>
<dbReference type="RefSeq" id="WP_353873516.1">
    <property type="nucleotide sequence ID" value="NZ_JBEVCJ010000002.1"/>
</dbReference>
<organism evidence="1 2">
    <name type="scientific">Aliikangiella maris</name>
    <dbReference type="NCBI Taxonomy" id="3162458"/>
    <lineage>
        <taxon>Bacteria</taxon>
        <taxon>Pseudomonadati</taxon>
        <taxon>Pseudomonadota</taxon>
        <taxon>Gammaproteobacteria</taxon>
        <taxon>Oceanospirillales</taxon>
        <taxon>Pleioneaceae</taxon>
        <taxon>Aliikangiella</taxon>
    </lineage>
</organism>
<evidence type="ECO:0000313" key="2">
    <source>
        <dbReference type="Proteomes" id="UP001548189"/>
    </source>
</evidence>
<name>A0ABV2BPU1_9GAMM</name>
<keyword evidence="2" id="KW-1185">Reference proteome</keyword>
<dbReference type="EMBL" id="JBEVCJ010000002">
    <property type="protein sequence ID" value="MET1253965.1"/>
    <property type="molecule type" value="Genomic_DNA"/>
</dbReference>
<sequence length="172" mass="19147">MLSKFKIVYFFSLFVIFFSFSTTALEPLKENRARIFSLKATLLLPDYNFLDVDMSFDCGGHYENTAMIVSSLAGAQLLAAAYTHLWGEEAGEMVMKTWQNKVNIDDPRLPTFLIVTPMGGSNFDWKGSVNITNNIENLQKKSTLSTKYTSTNNVMPTMFGGCGTRGHPGSSQ</sequence>
<accession>A0ABV2BPU1</accession>
<evidence type="ECO:0000313" key="1">
    <source>
        <dbReference type="EMBL" id="MET1253965.1"/>
    </source>
</evidence>
<proteinExistence type="predicted"/>
<reference evidence="1 2" key="1">
    <citation type="submission" date="2024-06" db="EMBL/GenBank/DDBJ databases">
        <authorList>
            <person name="Li F."/>
        </authorList>
    </citation>
    <scope>NUCLEOTIDE SEQUENCE [LARGE SCALE GENOMIC DNA]</scope>
    <source>
        <strain evidence="1 2">GXAS 311</strain>
    </source>
</reference>
<comment type="caution">
    <text evidence="1">The sequence shown here is derived from an EMBL/GenBank/DDBJ whole genome shotgun (WGS) entry which is preliminary data.</text>
</comment>
<dbReference type="Proteomes" id="UP001548189">
    <property type="component" value="Unassembled WGS sequence"/>
</dbReference>